<reference evidence="1" key="2">
    <citation type="submission" date="2020-06" db="EMBL/GenBank/DDBJ databases">
        <title>Helianthus annuus Genome sequencing and assembly Release 2.</title>
        <authorList>
            <person name="Gouzy J."/>
            <person name="Langlade N."/>
            <person name="Munos S."/>
        </authorList>
    </citation>
    <scope>NUCLEOTIDE SEQUENCE</scope>
    <source>
        <tissue evidence="1">Leaves</tissue>
    </source>
</reference>
<dbReference type="EMBL" id="MNCJ02000334">
    <property type="protein sequence ID" value="KAF5753139.1"/>
    <property type="molecule type" value="Genomic_DNA"/>
</dbReference>
<accession>A0A9K3DEF1</accession>
<gene>
    <name evidence="1" type="ORF">HanXRQr2_MTg0834791</name>
</gene>
<evidence type="ECO:0000313" key="2">
    <source>
        <dbReference type="Proteomes" id="UP000215914"/>
    </source>
</evidence>
<protein>
    <submittedName>
        <fullName evidence="1">Uncharacterized protein</fullName>
    </submittedName>
</protein>
<dbReference type="AlphaFoldDB" id="A0A9K3DEF1"/>
<organism evidence="1 2">
    <name type="scientific">Helianthus annuus</name>
    <name type="common">Common sunflower</name>
    <dbReference type="NCBI Taxonomy" id="4232"/>
    <lineage>
        <taxon>Eukaryota</taxon>
        <taxon>Viridiplantae</taxon>
        <taxon>Streptophyta</taxon>
        <taxon>Embryophyta</taxon>
        <taxon>Tracheophyta</taxon>
        <taxon>Spermatophyta</taxon>
        <taxon>Magnoliopsida</taxon>
        <taxon>eudicotyledons</taxon>
        <taxon>Gunneridae</taxon>
        <taxon>Pentapetalae</taxon>
        <taxon>asterids</taxon>
        <taxon>campanulids</taxon>
        <taxon>Asterales</taxon>
        <taxon>Asteraceae</taxon>
        <taxon>Asteroideae</taxon>
        <taxon>Heliantheae alliance</taxon>
        <taxon>Heliantheae</taxon>
        <taxon>Helianthus</taxon>
    </lineage>
</organism>
<name>A0A9K3DEF1_HELAN</name>
<proteinExistence type="predicted"/>
<keyword evidence="1" id="KW-0496">Mitochondrion</keyword>
<evidence type="ECO:0000313" key="1">
    <source>
        <dbReference type="EMBL" id="KAF5753139.1"/>
    </source>
</evidence>
<keyword evidence="2" id="KW-1185">Reference proteome</keyword>
<geneLocation type="mitochondrion" evidence="1"/>
<sequence length="77" mass="9152">MKVPFQGRTTYYDTDLFCFLFLFHFSTTSTRTLEFSHHGSFIGFLHLSFSRDFFAMEADRVREIPCLCRLPMSRIAR</sequence>
<dbReference type="Proteomes" id="UP000215914">
    <property type="component" value="Unassembled WGS sequence"/>
</dbReference>
<comment type="caution">
    <text evidence="1">The sequence shown here is derived from an EMBL/GenBank/DDBJ whole genome shotgun (WGS) entry which is preliminary data.</text>
</comment>
<reference evidence="1" key="1">
    <citation type="journal article" date="2017" name="Nature">
        <title>The sunflower genome provides insights into oil metabolism, flowering and Asterid evolution.</title>
        <authorList>
            <person name="Badouin H."/>
            <person name="Gouzy J."/>
            <person name="Grassa C.J."/>
            <person name="Murat F."/>
            <person name="Staton S.E."/>
            <person name="Cottret L."/>
            <person name="Lelandais-Briere C."/>
            <person name="Owens G.L."/>
            <person name="Carrere S."/>
            <person name="Mayjonade B."/>
            <person name="Legrand L."/>
            <person name="Gill N."/>
            <person name="Kane N.C."/>
            <person name="Bowers J.E."/>
            <person name="Hubner S."/>
            <person name="Bellec A."/>
            <person name="Berard A."/>
            <person name="Berges H."/>
            <person name="Blanchet N."/>
            <person name="Boniface M.C."/>
            <person name="Brunel D."/>
            <person name="Catrice O."/>
            <person name="Chaidir N."/>
            <person name="Claudel C."/>
            <person name="Donnadieu C."/>
            <person name="Faraut T."/>
            <person name="Fievet G."/>
            <person name="Helmstetter N."/>
            <person name="King M."/>
            <person name="Knapp S.J."/>
            <person name="Lai Z."/>
            <person name="Le Paslier M.C."/>
            <person name="Lippi Y."/>
            <person name="Lorenzon L."/>
            <person name="Mandel J.R."/>
            <person name="Marage G."/>
            <person name="Marchand G."/>
            <person name="Marquand E."/>
            <person name="Bret-Mestries E."/>
            <person name="Morien E."/>
            <person name="Nambeesan S."/>
            <person name="Nguyen T."/>
            <person name="Pegot-Espagnet P."/>
            <person name="Pouilly N."/>
            <person name="Raftis F."/>
            <person name="Sallet E."/>
            <person name="Schiex T."/>
            <person name="Thomas J."/>
            <person name="Vandecasteele C."/>
            <person name="Vares D."/>
            <person name="Vear F."/>
            <person name="Vautrin S."/>
            <person name="Crespi M."/>
            <person name="Mangin B."/>
            <person name="Burke J.M."/>
            <person name="Salse J."/>
            <person name="Munos S."/>
            <person name="Vincourt P."/>
            <person name="Rieseberg L.H."/>
            <person name="Langlade N.B."/>
        </authorList>
    </citation>
    <scope>NUCLEOTIDE SEQUENCE</scope>
    <source>
        <tissue evidence="1">Leaves</tissue>
    </source>
</reference>